<keyword evidence="4" id="KW-1185">Reference proteome</keyword>
<name>A0ABV6B4H9_9DEIO</name>
<dbReference type="EMBL" id="JBHLYR010000063">
    <property type="protein sequence ID" value="MFB9994659.1"/>
    <property type="molecule type" value="Genomic_DNA"/>
</dbReference>
<comment type="caution">
    <text evidence="3">The sequence shown here is derived from an EMBL/GenBank/DDBJ whole genome shotgun (WGS) entry which is preliminary data.</text>
</comment>
<evidence type="ECO:0000256" key="2">
    <source>
        <dbReference type="SAM" id="Phobius"/>
    </source>
</evidence>
<keyword evidence="2" id="KW-1133">Transmembrane helix</keyword>
<evidence type="ECO:0000313" key="4">
    <source>
        <dbReference type="Proteomes" id="UP001589733"/>
    </source>
</evidence>
<accession>A0ABV6B4H9</accession>
<proteinExistence type="predicted"/>
<dbReference type="Proteomes" id="UP001589733">
    <property type="component" value="Unassembled WGS sequence"/>
</dbReference>
<organism evidence="3 4">
    <name type="scientific">Deinococcus oregonensis</name>
    <dbReference type="NCBI Taxonomy" id="1805970"/>
    <lineage>
        <taxon>Bacteria</taxon>
        <taxon>Thermotogati</taxon>
        <taxon>Deinococcota</taxon>
        <taxon>Deinococci</taxon>
        <taxon>Deinococcales</taxon>
        <taxon>Deinococcaceae</taxon>
        <taxon>Deinococcus</taxon>
    </lineage>
</organism>
<gene>
    <name evidence="3" type="ORF">ACFFLM_22110</name>
</gene>
<keyword evidence="2" id="KW-0812">Transmembrane</keyword>
<evidence type="ECO:0000313" key="3">
    <source>
        <dbReference type="EMBL" id="MFB9994659.1"/>
    </source>
</evidence>
<sequence length="91" mass="10261">MNEDERFGRHVEPPKDWDEVEAHPTEVGPEEMNPFVQHLHTPVRNPLVQESSTTSTASLPSKGVQTLQQNRFFVVAIALIVALVIMLFVLL</sequence>
<feature type="transmembrane region" description="Helical" evidence="2">
    <location>
        <begin position="72"/>
        <end position="90"/>
    </location>
</feature>
<feature type="region of interest" description="Disordered" evidence="1">
    <location>
        <begin position="1"/>
        <end position="21"/>
    </location>
</feature>
<keyword evidence="2" id="KW-0472">Membrane</keyword>
<protein>
    <submittedName>
        <fullName evidence="3">Uncharacterized protein</fullName>
    </submittedName>
</protein>
<evidence type="ECO:0000256" key="1">
    <source>
        <dbReference type="SAM" id="MobiDB-lite"/>
    </source>
</evidence>
<reference evidence="3 4" key="1">
    <citation type="submission" date="2024-09" db="EMBL/GenBank/DDBJ databases">
        <authorList>
            <person name="Sun Q."/>
            <person name="Mori K."/>
        </authorList>
    </citation>
    <scope>NUCLEOTIDE SEQUENCE [LARGE SCALE GENOMIC DNA]</scope>
    <source>
        <strain evidence="3 4">JCM 13503</strain>
    </source>
</reference>
<dbReference type="RefSeq" id="WP_380015818.1">
    <property type="nucleotide sequence ID" value="NZ_JBHLYR010000063.1"/>
</dbReference>